<name>A0A7Y7BAY4_STRMO</name>
<dbReference type="Pfam" id="PF07993">
    <property type="entry name" value="NAD_binding_4"/>
    <property type="match status" value="1"/>
</dbReference>
<protein>
    <submittedName>
        <fullName evidence="2">SDR family oxidoreductase</fullName>
    </submittedName>
</protein>
<sequence length="376" mass="41250">MHIALTGATGFLGSRLLVQFLRRGAEVTVLARPRPRGAGERLATVLAASGAPGSLLDRLHRRVHVVEADMSLPRLGLSPVHFQELADRADAVWHCAGDIRLNADLAGLRAVNVHGIRQMLAFTAAGRRVPRFHHVSTAFVAGARREGTAYEHELTDAHGFENAYEQSKYEAELLVHAWARQQHRPAVIFRPSILVGDRPPHPDVPGHPLQYIGEVARSAREAAAAGGLELPPGERPLVRIAGRADGHLNLLPVDWAAEAMVRLAERCPGTDVSTFHVVHPRDTPMAVLVRLLERLFPVRLELQDADVAVSDATELERTADFYPGFTPYLRHRRRFDDTAARRLLGPLPPPPDVDLPYLVAGTDPAAHDAARPRTSR</sequence>
<dbReference type="EMBL" id="JABBXF010000093">
    <property type="protein sequence ID" value="NVK81791.1"/>
    <property type="molecule type" value="Genomic_DNA"/>
</dbReference>
<dbReference type="Gene3D" id="3.40.50.720">
    <property type="entry name" value="NAD(P)-binding Rossmann-like Domain"/>
    <property type="match status" value="1"/>
</dbReference>
<keyword evidence="3" id="KW-1185">Reference proteome</keyword>
<evidence type="ECO:0000313" key="2">
    <source>
        <dbReference type="EMBL" id="NVK81791.1"/>
    </source>
</evidence>
<dbReference type="SUPFAM" id="SSF51735">
    <property type="entry name" value="NAD(P)-binding Rossmann-fold domains"/>
    <property type="match status" value="1"/>
</dbReference>
<proteinExistence type="predicted"/>
<dbReference type="AlphaFoldDB" id="A0A7Y7BAY4"/>
<feature type="domain" description="Thioester reductase (TE)" evidence="1">
    <location>
        <begin position="5"/>
        <end position="260"/>
    </location>
</feature>
<dbReference type="GO" id="GO:0005737">
    <property type="term" value="C:cytoplasm"/>
    <property type="evidence" value="ECO:0007669"/>
    <property type="project" value="TreeGrafter"/>
</dbReference>
<dbReference type="InterPro" id="IPR051783">
    <property type="entry name" value="NAD(P)-dependent_oxidoreduct"/>
</dbReference>
<evidence type="ECO:0000259" key="1">
    <source>
        <dbReference type="Pfam" id="PF07993"/>
    </source>
</evidence>
<comment type="caution">
    <text evidence="2">The sequence shown here is derived from an EMBL/GenBank/DDBJ whole genome shotgun (WGS) entry which is preliminary data.</text>
</comment>
<reference evidence="2 3" key="1">
    <citation type="submission" date="2020-04" db="EMBL/GenBank/DDBJ databases">
        <title>Draft Genome Sequence of Streptomyces morookaense DSM 40503, an 8-azaguanine-producing strain.</title>
        <authorList>
            <person name="Qi J."/>
            <person name="Gao J.-M."/>
        </authorList>
    </citation>
    <scope>NUCLEOTIDE SEQUENCE [LARGE SCALE GENOMIC DNA]</scope>
    <source>
        <strain evidence="2 3">DSM 40503</strain>
    </source>
</reference>
<dbReference type="InterPro" id="IPR036291">
    <property type="entry name" value="NAD(P)-bd_dom_sf"/>
</dbReference>
<dbReference type="Proteomes" id="UP000587462">
    <property type="component" value="Unassembled WGS sequence"/>
</dbReference>
<accession>A0A7Y7BAY4</accession>
<gene>
    <name evidence="2" type="ORF">HG542_29695</name>
</gene>
<dbReference type="InterPro" id="IPR013120">
    <property type="entry name" value="FAR_NAD-bd"/>
</dbReference>
<evidence type="ECO:0000313" key="3">
    <source>
        <dbReference type="Proteomes" id="UP000587462"/>
    </source>
</evidence>
<dbReference type="PANTHER" id="PTHR48079:SF6">
    <property type="entry name" value="NAD(P)-BINDING DOMAIN-CONTAINING PROTEIN-RELATED"/>
    <property type="match status" value="1"/>
</dbReference>
<dbReference type="GO" id="GO:0004029">
    <property type="term" value="F:aldehyde dehydrogenase (NAD+) activity"/>
    <property type="evidence" value="ECO:0007669"/>
    <property type="project" value="TreeGrafter"/>
</dbReference>
<organism evidence="2 3">
    <name type="scientific">Streptomyces morookaense</name>
    <name type="common">Streptoverticillium morookaense</name>
    <dbReference type="NCBI Taxonomy" id="1970"/>
    <lineage>
        <taxon>Bacteria</taxon>
        <taxon>Bacillati</taxon>
        <taxon>Actinomycetota</taxon>
        <taxon>Actinomycetes</taxon>
        <taxon>Kitasatosporales</taxon>
        <taxon>Streptomycetaceae</taxon>
        <taxon>Streptomyces</taxon>
    </lineage>
</organism>
<dbReference type="PANTHER" id="PTHR48079">
    <property type="entry name" value="PROTEIN YEEZ"/>
    <property type="match status" value="1"/>
</dbReference>